<protein>
    <recommendedName>
        <fullName evidence="4">Glycosyltransferase RgtA/B/C/D-like domain-containing protein</fullName>
    </recommendedName>
</protein>
<gene>
    <name evidence="2" type="ORF">A2397_06155</name>
</gene>
<name>A0A1F4ZQG6_9BACT</name>
<feature type="transmembrane region" description="Helical" evidence="1">
    <location>
        <begin position="402"/>
        <end position="423"/>
    </location>
</feature>
<organism evidence="2 3">
    <name type="scientific">Candidatus Amesbacteria bacterium RIFOXYB1_FULL_44_23</name>
    <dbReference type="NCBI Taxonomy" id="1797263"/>
    <lineage>
        <taxon>Bacteria</taxon>
        <taxon>Candidatus Amesiibacteriota</taxon>
    </lineage>
</organism>
<dbReference type="AlphaFoldDB" id="A0A1F4ZQG6"/>
<evidence type="ECO:0000313" key="3">
    <source>
        <dbReference type="Proteomes" id="UP000176424"/>
    </source>
</evidence>
<dbReference type="Proteomes" id="UP000176424">
    <property type="component" value="Unassembled WGS sequence"/>
</dbReference>
<evidence type="ECO:0008006" key="4">
    <source>
        <dbReference type="Google" id="ProtNLM"/>
    </source>
</evidence>
<comment type="caution">
    <text evidence="2">The sequence shown here is derived from an EMBL/GenBank/DDBJ whole genome shotgun (WGS) entry which is preliminary data.</text>
</comment>
<keyword evidence="1" id="KW-0472">Membrane</keyword>
<feature type="transmembrane region" description="Helical" evidence="1">
    <location>
        <begin position="324"/>
        <end position="343"/>
    </location>
</feature>
<reference evidence="2 3" key="1">
    <citation type="journal article" date="2016" name="Nat. Commun.">
        <title>Thousands of microbial genomes shed light on interconnected biogeochemical processes in an aquifer system.</title>
        <authorList>
            <person name="Anantharaman K."/>
            <person name="Brown C.T."/>
            <person name="Hug L.A."/>
            <person name="Sharon I."/>
            <person name="Castelle C.J."/>
            <person name="Probst A.J."/>
            <person name="Thomas B.C."/>
            <person name="Singh A."/>
            <person name="Wilkins M.J."/>
            <person name="Karaoz U."/>
            <person name="Brodie E.L."/>
            <person name="Williams K.H."/>
            <person name="Hubbard S.S."/>
            <person name="Banfield J.F."/>
        </authorList>
    </citation>
    <scope>NUCLEOTIDE SEQUENCE [LARGE SCALE GENOMIC DNA]</scope>
</reference>
<dbReference type="EMBL" id="MEXR01000056">
    <property type="protein sequence ID" value="OGD08530.1"/>
    <property type="molecule type" value="Genomic_DNA"/>
</dbReference>
<evidence type="ECO:0000313" key="2">
    <source>
        <dbReference type="EMBL" id="OGD08530.1"/>
    </source>
</evidence>
<evidence type="ECO:0000256" key="1">
    <source>
        <dbReference type="SAM" id="Phobius"/>
    </source>
</evidence>
<dbReference type="STRING" id="1797263.A2397_06155"/>
<keyword evidence="1" id="KW-0812">Transmembrane</keyword>
<feature type="transmembrane region" description="Helical" evidence="1">
    <location>
        <begin position="217"/>
        <end position="236"/>
    </location>
</feature>
<feature type="transmembrane region" description="Helical" evidence="1">
    <location>
        <begin position="110"/>
        <end position="131"/>
    </location>
</feature>
<sequence>MSRLIFACILALILRLVLSVTIYSGDVNNHTVWGQSILQNGSLGAYDRKYVGVMQPTYPPISLASFTTSFAMFQLTDASANWLNDNLSFFPSKIIWALQDQDVLPAFHKIYAIFADIGIGILIYGLARMIFHSDQKSAFFASAVYLFNPAVFYNSSLWGQLESPPLFWILLSVWLILKKKVTWAHAAFVLALLSKQSSLIFVPGFVLFSLFKSGWKKTFYGLIVQMVIFWLAYLPFTSCQITNPQCIAAWPVQVYLNRLETGSGSDYISDHAFNFWALYSNLAKISDKLVVAYNFSANVVGKLVFMTISAVLLLKYLKNRTSSVLIHTMGIIGFTSFLVLTRMHERYLAPALPFLAIAASGRKQLWPIYLLVSFCHLLNMYHNWWFPEMPQIADFVAINTPQIVNLVILLLAISWISWMAVFLHESRNKQLA</sequence>
<proteinExistence type="predicted"/>
<feature type="transmembrane region" description="Helical" evidence="1">
    <location>
        <begin position="364"/>
        <end position="382"/>
    </location>
</feature>
<feature type="transmembrane region" description="Helical" evidence="1">
    <location>
        <begin position="290"/>
        <end position="312"/>
    </location>
</feature>
<keyword evidence="1" id="KW-1133">Transmembrane helix</keyword>
<feature type="transmembrane region" description="Helical" evidence="1">
    <location>
        <begin position="189"/>
        <end position="211"/>
    </location>
</feature>
<accession>A0A1F4ZQG6</accession>